<sequence>MQLKNDINSHNLLDETIFNYYQKNGNRHLSNFLHTEDSECNAFDTYFLIDRKHVIRYGISQDREFWLGAVSLAIGPHYFGASDFWSYENSDRFTLEATTEGVEHNLKLLDEFLGYTNI</sequence>
<proteinExistence type="predicted"/>
<name>A0A840RPH3_9BURK</name>
<accession>A0A840RPH3</accession>
<keyword evidence="2" id="KW-1185">Reference proteome</keyword>
<evidence type="ECO:0000313" key="2">
    <source>
        <dbReference type="Proteomes" id="UP000571084"/>
    </source>
</evidence>
<gene>
    <name evidence="1" type="ORF">HNR39_000341</name>
</gene>
<dbReference type="RefSeq" id="WP_168052577.1">
    <property type="nucleotide sequence ID" value="NZ_JAAOZT010000002.1"/>
</dbReference>
<evidence type="ECO:0000313" key="1">
    <source>
        <dbReference type="EMBL" id="MBB5198531.1"/>
    </source>
</evidence>
<protein>
    <submittedName>
        <fullName evidence="1">Uncharacterized protein</fullName>
    </submittedName>
</protein>
<organism evidence="1 2">
    <name type="scientific">Glaciimonas immobilis</name>
    <dbReference type="NCBI Taxonomy" id="728004"/>
    <lineage>
        <taxon>Bacteria</taxon>
        <taxon>Pseudomonadati</taxon>
        <taxon>Pseudomonadota</taxon>
        <taxon>Betaproteobacteria</taxon>
        <taxon>Burkholderiales</taxon>
        <taxon>Oxalobacteraceae</taxon>
        <taxon>Glaciimonas</taxon>
    </lineage>
</organism>
<reference evidence="1 2" key="1">
    <citation type="submission" date="2020-08" db="EMBL/GenBank/DDBJ databases">
        <title>Genomic Encyclopedia of Type Strains, Phase IV (KMG-IV): sequencing the most valuable type-strain genomes for metagenomic binning, comparative biology and taxonomic classification.</title>
        <authorList>
            <person name="Goeker M."/>
        </authorList>
    </citation>
    <scope>NUCLEOTIDE SEQUENCE [LARGE SCALE GENOMIC DNA]</scope>
    <source>
        <strain evidence="1 2">DSM 23240</strain>
    </source>
</reference>
<dbReference type="EMBL" id="JACHHQ010000001">
    <property type="protein sequence ID" value="MBB5198531.1"/>
    <property type="molecule type" value="Genomic_DNA"/>
</dbReference>
<dbReference type="Proteomes" id="UP000571084">
    <property type="component" value="Unassembled WGS sequence"/>
</dbReference>
<comment type="caution">
    <text evidence="1">The sequence shown here is derived from an EMBL/GenBank/DDBJ whole genome shotgun (WGS) entry which is preliminary data.</text>
</comment>
<dbReference type="AlphaFoldDB" id="A0A840RPH3"/>